<dbReference type="EMBL" id="GBXM01071061">
    <property type="protein sequence ID" value="JAH37516.1"/>
    <property type="molecule type" value="Transcribed_RNA"/>
</dbReference>
<organism evidence="1">
    <name type="scientific">Anguilla anguilla</name>
    <name type="common">European freshwater eel</name>
    <name type="synonym">Muraena anguilla</name>
    <dbReference type="NCBI Taxonomy" id="7936"/>
    <lineage>
        <taxon>Eukaryota</taxon>
        <taxon>Metazoa</taxon>
        <taxon>Chordata</taxon>
        <taxon>Craniata</taxon>
        <taxon>Vertebrata</taxon>
        <taxon>Euteleostomi</taxon>
        <taxon>Actinopterygii</taxon>
        <taxon>Neopterygii</taxon>
        <taxon>Teleostei</taxon>
        <taxon>Anguilliformes</taxon>
        <taxon>Anguillidae</taxon>
        <taxon>Anguilla</taxon>
    </lineage>
</organism>
<reference evidence="1" key="2">
    <citation type="journal article" date="2015" name="Fish Shellfish Immunol.">
        <title>Early steps in the European eel (Anguilla anguilla)-Vibrio vulnificus interaction in the gills: Role of the RtxA13 toxin.</title>
        <authorList>
            <person name="Callol A."/>
            <person name="Pajuelo D."/>
            <person name="Ebbesson L."/>
            <person name="Teles M."/>
            <person name="MacKenzie S."/>
            <person name="Amaro C."/>
        </authorList>
    </citation>
    <scope>NUCLEOTIDE SEQUENCE</scope>
</reference>
<name>A0A0E9S8C6_ANGAN</name>
<accession>A0A0E9S8C6</accession>
<sequence>MFIVVQVSDLISNKRFRYPIAIHYKHTGDNKKNSLLHVVEYNLG</sequence>
<proteinExistence type="predicted"/>
<dbReference type="AlphaFoldDB" id="A0A0E9S8C6"/>
<protein>
    <submittedName>
        <fullName evidence="1">Uncharacterized protein</fullName>
    </submittedName>
</protein>
<reference evidence="1" key="1">
    <citation type="submission" date="2014-11" db="EMBL/GenBank/DDBJ databases">
        <authorList>
            <person name="Amaro Gonzalez C."/>
        </authorList>
    </citation>
    <scope>NUCLEOTIDE SEQUENCE</scope>
</reference>
<evidence type="ECO:0000313" key="1">
    <source>
        <dbReference type="EMBL" id="JAH37516.1"/>
    </source>
</evidence>